<protein>
    <recommendedName>
        <fullName evidence="1">GSKIP domain-containing protein</fullName>
    </recommendedName>
</protein>
<organism evidence="2 3">
    <name type="scientific">Thamnocephalis sphaerospora</name>
    <dbReference type="NCBI Taxonomy" id="78915"/>
    <lineage>
        <taxon>Eukaryota</taxon>
        <taxon>Fungi</taxon>
        <taxon>Fungi incertae sedis</taxon>
        <taxon>Zoopagomycota</taxon>
        <taxon>Zoopagomycotina</taxon>
        <taxon>Zoopagomycetes</taxon>
        <taxon>Zoopagales</taxon>
        <taxon>Sigmoideomycetaceae</taxon>
        <taxon>Thamnocephalis</taxon>
    </lineage>
</organism>
<sequence>MLPAAVEQELAALQRDFGYGIRGRITAAPQSESSAHATRFQLTTLEGVQVLVELSNRGFQVIEATAAAGQCLDSDTSAVIATVCDDAANGHVYEGMEALLMTISPGFCTQFHQRLYAKLTTLSDV</sequence>
<dbReference type="EMBL" id="KZ993185">
    <property type="protein sequence ID" value="RKP05289.1"/>
    <property type="molecule type" value="Genomic_DNA"/>
</dbReference>
<gene>
    <name evidence="2" type="ORF">THASP1DRAFT_32874</name>
</gene>
<dbReference type="Pfam" id="PF05303">
    <property type="entry name" value="GSKIP_dom"/>
    <property type="match status" value="1"/>
</dbReference>
<reference evidence="3" key="1">
    <citation type="journal article" date="2018" name="Nat. Microbiol.">
        <title>Leveraging single-cell genomics to expand the fungal tree of life.</title>
        <authorList>
            <person name="Ahrendt S.R."/>
            <person name="Quandt C.A."/>
            <person name="Ciobanu D."/>
            <person name="Clum A."/>
            <person name="Salamov A."/>
            <person name="Andreopoulos B."/>
            <person name="Cheng J.F."/>
            <person name="Woyke T."/>
            <person name="Pelin A."/>
            <person name="Henrissat B."/>
            <person name="Reynolds N.K."/>
            <person name="Benny G.L."/>
            <person name="Smith M.E."/>
            <person name="James T.Y."/>
            <person name="Grigoriev I.V."/>
        </authorList>
    </citation>
    <scope>NUCLEOTIDE SEQUENCE [LARGE SCALE GENOMIC DNA]</scope>
    <source>
        <strain evidence="3">RSA 1356</strain>
    </source>
</reference>
<feature type="domain" description="GSKIP" evidence="1">
    <location>
        <begin position="7"/>
        <end position="122"/>
    </location>
</feature>
<dbReference type="SUPFAM" id="SSF103107">
    <property type="entry name" value="Hypothetical protein c14orf129, hspc210"/>
    <property type="match status" value="1"/>
</dbReference>
<keyword evidence="3" id="KW-1185">Reference proteome</keyword>
<dbReference type="AlphaFoldDB" id="A0A4V1IVU6"/>
<evidence type="ECO:0000259" key="1">
    <source>
        <dbReference type="Pfam" id="PF05303"/>
    </source>
</evidence>
<dbReference type="Proteomes" id="UP000271241">
    <property type="component" value="Unassembled WGS sequence"/>
</dbReference>
<dbReference type="InterPro" id="IPR007967">
    <property type="entry name" value="GSKIP_dom"/>
</dbReference>
<dbReference type="InterPro" id="IPR023231">
    <property type="entry name" value="GSKIP_dom_sf"/>
</dbReference>
<dbReference type="Gene3D" id="3.30.2280.10">
    <property type="entry name" value="Hypothetical protein (hspc210)"/>
    <property type="match status" value="1"/>
</dbReference>
<evidence type="ECO:0000313" key="3">
    <source>
        <dbReference type="Proteomes" id="UP000271241"/>
    </source>
</evidence>
<dbReference type="OrthoDB" id="5804279at2759"/>
<evidence type="ECO:0000313" key="2">
    <source>
        <dbReference type="EMBL" id="RKP05289.1"/>
    </source>
</evidence>
<accession>A0A4V1IVU6</accession>
<name>A0A4V1IVU6_9FUNG</name>
<proteinExistence type="predicted"/>